<sequence length="518" mass="56015">MAPPTAKHADRDAKRAVLVVWMLVSGCMVGPEYARPEVPLASSWTESGDPRLSTNATVDVAWWTSFEDPALDRLIDLAYRQDLSLQIARLRIEESRAQVGVAIAEMFPRNPSPVASGSVAGITRSGGTNIYGQYLFGFDATWELDLWGRQRRGVRAARADFLAQVADYQDAIVSLNAEIARSYVLVRTFERLIEQAEANATLQQQAQEIASARFRHGATSELDVAQATTLLETTRATIPGLRVGHQQALNALSTLLGRPRGYVEPLLAESRGIPSAPQSVAVGVPAELLRRRPDIRAAELRAIAQCNRVGEATADLYPSFSLTGFLGTSAVVGAGAEPALGRVFGPGTLLYSFGGSLLWPLLNYPQILENIEVQDARYAQSLLEYARTVLVAAQEVEDGIVGFLLSGEAVQFSTSAVTAAELAVNLALIQYREGATDFMRVVDTTRVLLEAQNRLTESLSTNTTNAIALYKALGGGWEIAREEGATPERPARDTERAPDARPTERPARSRAGGGADWP</sequence>
<dbReference type="PANTHER" id="PTHR30203">
    <property type="entry name" value="OUTER MEMBRANE CATION EFFLUX PROTEIN"/>
    <property type="match status" value="1"/>
</dbReference>
<evidence type="ECO:0000313" key="5">
    <source>
        <dbReference type="Proteomes" id="UP000034883"/>
    </source>
</evidence>
<dbReference type="GO" id="GO:0005886">
    <property type="term" value="C:plasma membrane"/>
    <property type="evidence" value="ECO:0007669"/>
    <property type="project" value="UniProtKB-SubCell"/>
</dbReference>
<dbReference type="OrthoDB" id="9783163at2"/>
<keyword evidence="5" id="KW-1185">Reference proteome</keyword>
<dbReference type="InterPro" id="IPR003423">
    <property type="entry name" value="OMP_efflux"/>
</dbReference>
<dbReference type="PROSITE" id="PS51257">
    <property type="entry name" value="PROKAR_LIPOPROTEIN"/>
    <property type="match status" value="1"/>
</dbReference>
<keyword evidence="2" id="KW-0472">Membrane</keyword>
<keyword evidence="2" id="KW-0812">Transmembrane</keyword>
<dbReference type="Pfam" id="PF02321">
    <property type="entry name" value="OEP"/>
    <property type="match status" value="2"/>
</dbReference>
<comment type="subcellular location">
    <subcellularLocation>
        <location evidence="2">Cell membrane</location>
        <topology evidence="2">Lipid-anchor</topology>
    </subcellularLocation>
</comment>
<dbReference type="Proteomes" id="UP000034883">
    <property type="component" value="Chromosome"/>
</dbReference>
<dbReference type="Gene3D" id="2.20.200.10">
    <property type="entry name" value="Outer membrane efflux proteins (OEP)"/>
    <property type="match status" value="1"/>
</dbReference>
<comment type="similarity">
    <text evidence="1 2">Belongs to the outer membrane factor (OMF) (TC 1.B.17) family.</text>
</comment>
<evidence type="ECO:0000313" key="4">
    <source>
        <dbReference type="EMBL" id="AKF10982.1"/>
    </source>
</evidence>
<evidence type="ECO:0000256" key="3">
    <source>
        <dbReference type="SAM" id="MobiDB-lite"/>
    </source>
</evidence>
<organism evidence="4 5">
    <name type="scientific">Sandaracinus amylolyticus</name>
    <dbReference type="NCBI Taxonomy" id="927083"/>
    <lineage>
        <taxon>Bacteria</taxon>
        <taxon>Pseudomonadati</taxon>
        <taxon>Myxococcota</taxon>
        <taxon>Polyangia</taxon>
        <taxon>Polyangiales</taxon>
        <taxon>Sandaracinaceae</taxon>
        <taxon>Sandaracinus</taxon>
    </lineage>
</organism>
<dbReference type="RefSeq" id="WP_053237896.1">
    <property type="nucleotide sequence ID" value="NZ_CP011125.1"/>
</dbReference>
<dbReference type="AlphaFoldDB" id="A0A0F6YMQ9"/>
<name>A0A0F6YMQ9_9BACT</name>
<dbReference type="GO" id="GO:0015562">
    <property type="term" value="F:efflux transmembrane transporter activity"/>
    <property type="evidence" value="ECO:0007669"/>
    <property type="project" value="InterPro"/>
</dbReference>
<protein>
    <submittedName>
        <fullName evidence="4">RND efflux system, outer membrane lipoprotein CmeC</fullName>
    </submittedName>
</protein>
<proteinExistence type="inferred from homology"/>
<feature type="region of interest" description="Disordered" evidence="3">
    <location>
        <begin position="481"/>
        <end position="518"/>
    </location>
</feature>
<dbReference type="KEGG" id="samy:DB32_008131"/>
<evidence type="ECO:0000256" key="1">
    <source>
        <dbReference type="ARBA" id="ARBA00007613"/>
    </source>
</evidence>
<dbReference type="SUPFAM" id="SSF56954">
    <property type="entry name" value="Outer membrane efflux proteins (OEP)"/>
    <property type="match status" value="1"/>
</dbReference>
<gene>
    <name evidence="4" type="ORF">DB32_008131</name>
</gene>
<reference evidence="4 5" key="1">
    <citation type="submission" date="2015-03" db="EMBL/GenBank/DDBJ databases">
        <title>Genome assembly of Sandaracinus amylolyticus DSM 53668.</title>
        <authorList>
            <person name="Sharma G."/>
            <person name="Subramanian S."/>
        </authorList>
    </citation>
    <scope>NUCLEOTIDE SEQUENCE [LARGE SCALE GENOMIC DNA]</scope>
    <source>
        <strain evidence="4 5">DSM 53668</strain>
    </source>
</reference>
<dbReference type="PANTHER" id="PTHR30203:SF31">
    <property type="entry name" value="RND EFFLUX SYSTEM, OUTER MEMBRANE LIPOPROTEIN, NODT"/>
    <property type="match status" value="1"/>
</dbReference>
<dbReference type="Gene3D" id="1.20.1600.10">
    <property type="entry name" value="Outer membrane efflux proteins (OEP)"/>
    <property type="match status" value="1"/>
</dbReference>
<dbReference type="NCBIfam" id="TIGR01845">
    <property type="entry name" value="outer_NodT"/>
    <property type="match status" value="1"/>
</dbReference>
<keyword evidence="2" id="KW-0564">Palmitate</keyword>
<keyword evidence="2 4" id="KW-0449">Lipoprotein</keyword>
<evidence type="ECO:0000256" key="2">
    <source>
        <dbReference type="RuleBase" id="RU362097"/>
    </source>
</evidence>
<accession>A0A0F6YMQ9</accession>
<dbReference type="EMBL" id="CP011125">
    <property type="protein sequence ID" value="AKF10982.1"/>
    <property type="molecule type" value="Genomic_DNA"/>
</dbReference>
<dbReference type="InterPro" id="IPR010131">
    <property type="entry name" value="MdtP/NodT-like"/>
</dbReference>
<keyword evidence="2" id="KW-1134">Transmembrane beta strand</keyword>
<dbReference type="STRING" id="927083.DB32_008131"/>
<feature type="compositionally biased region" description="Basic and acidic residues" evidence="3">
    <location>
        <begin position="481"/>
        <end position="507"/>
    </location>
</feature>